<protein>
    <recommendedName>
        <fullName evidence="1">ABM domain-containing protein</fullName>
    </recommendedName>
</protein>
<dbReference type="STRING" id="27342.A0A0H2SFJ4"/>
<dbReference type="InterPro" id="IPR007138">
    <property type="entry name" value="ABM_dom"/>
</dbReference>
<sequence>MSLSPEGFTGEIVALAKLQAKPGCEEKLIEHCVAINKIANSDDEPGCLTYRVVQSGSHVVVFEKYKDQVALKQHLETQAFKDFATAAGDILVEKPAVTFYEELF</sequence>
<dbReference type="SUPFAM" id="SSF54909">
    <property type="entry name" value="Dimeric alpha+beta barrel"/>
    <property type="match status" value="1"/>
</dbReference>
<dbReference type="InParanoid" id="A0A0H2SFJ4"/>
<dbReference type="Gene3D" id="3.30.70.100">
    <property type="match status" value="1"/>
</dbReference>
<dbReference type="Proteomes" id="UP000053477">
    <property type="component" value="Unassembled WGS sequence"/>
</dbReference>
<dbReference type="PROSITE" id="PS51725">
    <property type="entry name" value="ABM"/>
    <property type="match status" value="1"/>
</dbReference>
<name>A0A0H2SFJ4_9AGAM</name>
<organism evidence="2 3">
    <name type="scientific">Schizopora paradoxa</name>
    <dbReference type="NCBI Taxonomy" id="27342"/>
    <lineage>
        <taxon>Eukaryota</taxon>
        <taxon>Fungi</taxon>
        <taxon>Dikarya</taxon>
        <taxon>Basidiomycota</taxon>
        <taxon>Agaricomycotina</taxon>
        <taxon>Agaricomycetes</taxon>
        <taxon>Hymenochaetales</taxon>
        <taxon>Schizoporaceae</taxon>
        <taxon>Schizopora</taxon>
    </lineage>
</organism>
<evidence type="ECO:0000313" key="3">
    <source>
        <dbReference type="Proteomes" id="UP000053477"/>
    </source>
</evidence>
<dbReference type="AlphaFoldDB" id="A0A0H2SFJ4"/>
<keyword evidence="3" id="KW-1185">Reference proteome</keyword>
<accession>A0A0H2SFJ4</accession>
<dbReference type="InterPro" id="IPR011008">
    <property type="entry name" value="Dimeric_a/b-barrel"/>
</dbReference>
<dbReference type="OrthoDB" id="10011777at2759"/>
<dbReference type="PANTHER" id="PTHR40624">
    <property type="entry name" value="BIOSYNTHESIS MONOOXYGENASE, PUTATIVE (AFU_ORTHOLOGUE AFUA_1G12025)-RELATED"/>
    <property type="match status" value="1"/>
</dbReference>
<proteinExistence type="predicted"/>
<evidence type="ECO:0000313" key="2">
    <source>
        <dbReference type="EMBL" id="KLO20583.1"/>
    </source>
</evidence>
<dbReference type="Pfam" id="PF03992">
    <property type="entry name" value="ABM"/>
    <property type="match status" value="1"/>
</dbReference>
<evidence type="ECO:0000259" key="1">
    <source>
        <dbReference type="PROSITE" id="PS51725"/>
    </source>
</evidence>
<gene>
    <name evidence="2" type="ORF">SCHPADRAFT_934414</name>
</gene>
<feature type="domain" description="ABM" evidence="1">
    <location>
        <begin position="12"/>
        <end position="99"/>
    </location>
</feature>
<dbReference type="EMBL" id="KQ085882">
    <property type="protein sequence ID" value="KLO20583.1"/>
    <property type="molecule type" value="Genomic_DNA"/>
</dbReference>
<reference evidence="2 3" key="1">
    <citation type="submission" date="2015-04" db="EMBL/GenBank/DDBJ databases">
        <title>Complete genome sequence of Schizopora paradoxa KUC8140, a cosmopolitan wood degrader in East Asia.</title>
        <authorList>
            <consortium name="DOE Joint Genome Institute"/>
            <person name="Min B."/>
            <person name="Park H."/>
            <person name="Jang Y."/>
            <person name="Kim J.-J."/>
            <person name="Kim K.H."/>
            <person name="Pangilinan J."/>
            <person name="Lipzen A."/>
            <person name="Riley R."/>
            <person name="Grigoriev I.V."/>
            <person name="Spatafora J.W."/>
            <person name="Choi I.-G."/>
        </authorList>
    </citation>
    <scope>NUCLEOTIDE SEQUENCE [LARGE SCALE GENOMIC DNA]</scope>
    <source>
        <strain evidence="2 3">KUC8140</strain>
    </source>
</reference>
<dbReference type="PANTHER" id="PTHR40624:SF1">
    <property type="entry name" value="BIOSYNTHESIS MONOOXYGENASE, PUTATIVE (AFU_ORTHOLOGUE AFUA_1G12025)-RELATED"/>
    <property type="match status" value="1"/>
</dbReference>